<accession>A0A7J4IRF0</accession>
<proteinExistence type="predicted"/>
<keyword evidence="1" id="KW-1133">Transmembrane helix</keyword>
<organism evidence="2 4">
    <name type="scientific">Candidatus Iainarchaeum sp</name>
    <dbReference type="NCBI Taxonomy" id="3101447"/>
    <lineage>
        <taxon>Archaea</taxon>
        <taxon>Candidatus Iainarchaeota</taxon>
        <taxon>Candidatus Iainarchaeia</taxon>
        <taxon>Candidatus Iainarchaeales</taxon>
        <taxon>Candidatus Iainarchaeaceae</taxon>
        <taxon>Candidatus Iainarchaeum</taxon>
    </lineage>
</organism>
<reference evidence="2" key="1">
    <citation type="journal article" date="2020" name="bioRxiv">
        <title>A rank-normalized archaeal taxonomy based on genome phylogeny resolves widespread incomplete and uneven classifications.</title>
        <authorList>
            <person name="Rinke C."/>
            <person name="Chuvochina M."/>
            <person name="Mussig A.J."/>
            <person name="Chaumeil P.-A."/>
            <person name="Waite D.W."/>
            <person name="Whitman W.B."/>
            <person name="Parks D.H."/>
            <person name="Hugenholtz P."/>
        </authorList>
    </citation>
    <scope>NUCLEOTIDE SEQUENCE</scope>
    <source>
        <strain evidence="2">UBA10011</strain>
    </source>
</reference>
<comment type="caution">
    <text evidence="2">The sequence shown here is derived from an EMBL/GenBank/DDBJ whole genome shotgun (WGS) entry which is preliminary data.</text>
</comment>
<gene>
    <name evidence="2" type="ORF">HA237_01385</name>
    <name evidence="3" type="ORF">J4224_05520</name>
</gene>
<reference evidence="3" key="2">
    <citation type="submission" date="2021-03" db="EMBL/GenBank/DDBJ databases">
        <authorList>
            <person name="Jaffe A."/>
        </authorList>
    </citation>
    <scope>NUCLEOTIDE SEQUENCE</scope>
    <source>
        <strain evidence="3">RIFCSPHIGHO2_01_FULL_GW2011_AR10_43_9</strain>
    </source>
</reference>
<evidence type="ECO:0000313" key="2">
    <source>
        <dbReference type="EMBL" id="HIH08002.1"/>
    </source>
</evidence>
<evidence type="ECO:0000313" key="4">
    <source>
        <dbReference type="Proteomes" id="UP000577419"/>
    </source>
</evidence>
<dbReference type="Proteomes" id="UP000683213">
    <property type="component" value="Unassembled WGS sequence"/>
</dbReference>
<keyword evidence="1" id="KW-0472">Membrane</keyword>
<evidence type="ECO:0000313" key="3">
    <source>
        <dbReference type="EMBL" id="MBS3059851.1"/>
    </source>
</evidence>
<dbReference type="EMBL" id="DUFG01000010">
    <property type="protein sequence ID" value="HIH08002.1"/>
    <property type="molecule type" value="Genomic_DNA"/>
</dbReference>
<sequence length="150" mass="16908">MLLSGRKQFASIFAIAFVFVVAIAILLFQGPSRETVSWLECDDSNTLKSIDLNKQHVILNSENKEFEKFFGDGSPAPPNQKNTFLSENGEKIVFFFLKGNDSCRAEYKLVDLRPESAVINFQRACSIESVPIVENDCDFQVVWSFTVDAK</sequence>
<evidence type="ECO:0000256" key="1">
    <source>
        <dbReference type="SAM" id="Phobius"/>
    </source>
</evidence>
<reference evidence="3" key="3">
    <citation type="submission" date="2021-05" db="EMBL/GenBank/DDBJ databases">
        <title>Protein family content uncovers lineage relationships and bacterial pathway maintenance mechanisms in DPANN archaea.</title>
        <authorList>
            <person name="Castelle C.J."/>
            <person name="Meheust R."/>
            <person name="Jaffe A.L."/>
            <person name="Seitz K."/>
            <person name="Gong X."/>
            <person name="Baker B.J."/>
            <person name="Banfield J.F."/>
        </authorList>
    </citation>
    <scope>NUCLEOTIDE SEQUENCE</scope>
    <source>
        <strain evidence="3">RIFCSPHIGHO2_01_FULL_GW2011_AR10_43_9</strain>
    </source>
</reference>
<dbReference type="Proteomes" id="UP000577419">
    <property type="component" value="Unassembled WGS sequence"/>
</dbReference>
<keyword evidence="1" id="KW-0812">Transmembrane</keyword>
<name>A0A7J4IRF0_9ARCH</name>
<dbReference type="EMBL" id="JAGVWF010000084">
    <property type="protein sequence ID" value="MBS3059851.1"/>
    <property type="molecule type" value="Genomic_DNA"/>
</dbReference>
<feature type="transmembrane region" description="Helical" evidence="1">
    <location>
        <begin position="9"/>
        <end position="28"/>
    </location>
</feature>
<protein>
    <submittedName>
        <fullName evidence="2">Uncharacterized protein</fullName>
    </submittedName>
</protein>
<dbReference type="AlphaFoldDB" id="A0A7J4IRF0"/>